<proteinExistence type="predicted"/>
<dbReference type="HOGENOM" id="CLU_1300460_0_0_1"/>
<dbReference type="VEuPathDB" id="MicrosporidiaDB:THOM_0867"/>
<evidence type="ECO:0000313" key="2">
    <source>
        <dbReference type="EMBL" id="ELQ76170.1"/>
    </source>
</evidence>
<keyword evidence="1" id="KW-0732">Signal</keyword>
<dbReference type="Proteomes" id="UP000011185">
    <property type="component" value="Unassembled WGS sequence"/>
</dbReference>
<dbReference type="EMBL" id="JH993866">
    <property type="protein sequence ID" value="ELQ76170.1"/>
    <property type="molecule type" value="Genomic_DNA"/>
</dbReference>
<reference evidence="2 3" key="1">
    <citation type="journal article" date="2012" name="PLoS Pathog.">
        <title>The genome of the obligate intracellular parasite Trachipleistophora hominis: new insights into microsporidian genome dynamics and reductive evolution.</title>
        <authorList>
            <person name="Heinz E."/>
            <person name="Williams T.A."/>
            <person name="Nakjang S."/>
            <person name="Noel C.J."/>
            <person name="Swan D.C."/>
            <person name="Goldberg A.V."/>
            <person name="Harris S.R."/>
            <person name="Weinmaier T."/>
            <person name="Markert S."/>
            <person name="Becher D."/>
            <person name="Bernhardt J."/>
            <person name="Dagan T."/>
            <person name="Hacker C."/>
            <person name="Lucocq J.M."/>
            <person name="Schweder T."/>
            <person name="Rattei T."/>
            <person name="Hall N."/>
            <person name="Hirt R.P."/>
            <person name="Embley T.M."/>
        </authorList>
    </citation>
    <scope>NUCLEOTIDE SEQUENCE [LARGE SCALE GENOMIC DNA]</scope>
</reference>
<sequence length="212" mass="24427">MVREKRCYPPMLLLLSILAFIEGSSRNTQEPHNEGIAMHPSIEPELMAYAHMYDGFIIRTRISLRKYRHCDIQNYANALILLADLCDLKIREAKIMPVRKNTIIVIYNDMVTKIQRDIGLSLREASLIAFINITFLCFKEFYRCLVISLVNSSGKPINAIHQALRWYGKSLTKFLCYGTVDSVAFLEMVRSLHIFYDVVMNNMNSLLLVGDN</sequence>
<name>L7JY06_TRAHO</name>
<evidence type="ECO:0000313" key="3">
    <source>
        <dbReference type="Proteomes" id="UP000011185"/>
    </source>
</evidence>
<gene>
    <name evidence="2" type="ORF">THOM_0867</name>
</gene>
<keyword evidence="3" id="KW-1185">Reference proteome</keyword>
<accession>L7JY06</accession>
<feature type="signal peptide" evidence="1">
    <location>
        <begin position="1"/>
        <end position="23"/>
    </location>
</feature>
<protein>
    <submittedName>
        <fullName evidence="2">Uncharacterized protein</fullName>
    </submittedName>
</protein>
<feature type="chain" id="PRO_5003979120" evidence="1">
    <location>
        <begin position="24"/>
        <end position="212"/>
    </location>
</feature>
<organism evidence="2 3">
    <name type="scientific">Trachipleistophora hominis</name>
    <name type="common">Microsporidian parasite</name>
    <dbReference type="NCBI Taxonomy" id="72359"/>
    <lineage>
        <taxon>Eukaryota</taxon>
        <taxon>Fungi</taxon>
        <taxon>Fungi incertae sedis</taxon>
        <taxon>Microsporidia</taxon>
        <taxon>Pleistophoridae</taxon>
        <taxon>Trachipleistophora</taxon>
    </lineage>
</organism>
<dbReference type="InParanoid" id="L7JY06"/>
<dbReference type="AlphaFoldDB" id="L7JY06"/>
<evidence type="ECO:0000256" key="1">
    <source>
        <dbReference type="SAM" id="SignalP"/>
    </source>
</evidence>